<protein>
    <recommendedName>
        <fullName evidence="4">DUF2079 domain-containing protein</fullName>
    </recommendedName>
</protein>
<feature type="transmembrane region" description="Helical" evidence="1">
    <location>
        <begin position="164"/>
        <end position="186"/>
    </location>
</feature>
<dbReference type="RefSeq" id="WP_373654068.1">
    <property type="nucleotide sequence ID" value="NZ_JBGUAW010000001.1"/>
</dbReference>
<comment type="caution">
    <text evidence="2">The sequence shown here is derived from an EMBL/GenBank/DDBJ whole genome shotgun (WGS) entry which is preliminary data.</text>
</comment>
<dbReference type="Proteomes" id="UP001575181">
    <property type="component" value="Unassembled WGS sequence"/>
</dbReference>
<feature type="transmembrane region" description="Helical" evidence="1">
    <location>
        <begin position="206"/>
        <end position="226"/>
    </location>
</feature>
<evidence type="ECO:0000313" key="2">
    <source>
        <dbReference type="EMBL" id="MFA9459277.1"/>
    </source>
</evidence>
<accession>A0ABV4TQI0</accession>
<keyword evidence="1" id="KW-0472">Membrane</keyword>
<feature type="transmembrane region" description="Helical" evidence="1">
    <location>
        <begin position="346"/>
        <end position="368"/>
    </location>
</feature>
<evidence type="ECO:0000313" key="3">
    <source>
        <dbReference type="Proteomes" id="UP001575181"/>
    </source>
</evidence>
<feature type="transmembrane region" description="Helical" evidence="1">
    <location>
        <begin position="113"/>
        <end position="132"/>
    </location>
</feature>
<dbReference type="EMBL" id="JBGUAW010000001">
    <property type="protein sequence ID" value="MFA9459277.1"/>
    <property type="molecule type" value="Genomic_DNA"/>
</dbReference>
<gene>
    <name evidence="2" type="ORF">ACERLL_00365</name>
</gene>
<keyword evidence="3" id="KW-1185">Reference proteome</keyword>
<name>A0ABV4TQI0_9GAMM</name>
<reference evidence="2 3" key="1">
    <citation type="submission" date="2024-08" db="EMBL/GenBank/DDBJ databases">
        <title>Whole-genome sequencing of halo(alkali)philic microorganisms from hypersaline lakes.</title>
        <authorList>
            <person name="Sorokin D.Y."/>
            <person name="Merkel A.Y."/>
            <person name="Messina E."/>
            <person name="Yakimov M."/>
        </authorList>
    </citation>
    <scope>NUCLEOTIDE SEQUENCE [LARGE SCALE GENOMIC DNA]</scope>
    <source>
        <strain evidence="2 3">Cl-TMA</strain>
    </source>
</reference>
<evidence type="ECO:0008006" key="4">
    <source>
        <dbReference type="Google" id="ProtNLM"/>
    </source>
</evidence>
<sequence>MTQPTRLGFNLLFFGIAAVALGGLAWFLQQNHFVNDMALRRWATLLEVLDSPRIRPEYLGLLYPHGTFLALAPFHYLGPLDSAMAPTLVSVLFGAGLLALWSHHLQRAGQPPVFRILLVGLVVLHPAFLWGATSGSMGAISLGCFYLLYTAALRLIIRDDIHSFIVFGVLLAAFFFVEGASLYLSLALVPLLPLLAPRHILMSAPLSTFVILATPLLVVAFGWFYYNWLFFGTPLAFLQEAHTQLQGSAVEALPWLRIYGDQCLLPGLWTLGLTLAAFPAMVLLLGGLRQDSQRLVTALVLLFHPVVAVCLATEDRFLRHPLELVALVLAGIMAELAYLGPRPARARQGVVALLALGLFGGWAGFLLYPTPTMEAWRGAFLKPVTAPDHAGEIALGRWLGRHRGPTLLDDASGYRAIAARGDARGLIVPFEDRFQIELRLRQPTVEQVALPDPDSMVGLGDALNRRWPDFYQNGKPGYRLVYDYGGWRVWKRDA</sequence>
<proteinExistence type="predicted"/>
<feature type="transmembrane region" description="Helical" evidence="1">
    <location>
        <begin position="324"/>
        <end position="340"/>
    </location>
</feature>
<feature type="transmembrane region" description="Helical" evidence="1">
    <location>
        <begin position="138"/>
        <end position="157"/>
    </location>
</feature>
<feature type="transmembrane region" description="Helical" evidence="1">
    <location>
        <begin position="7"/>
        <end position="28"/>
    </location>
</feature>
<feature type="transmembrane region" description="Helical" evidence="1">
    <location>
        <begin position="83"/>
        <end position="101"/>
    </location>
</feature>
<keyword evidence="1" id="KW-0812">Transmembrane</keyword>
<evidence type="ECO:0000256" key="1">
    <source>
        <dbReference type="SAM" id="Phobius"/>
    </source>
</evidence>
<feature type="transmembrane region" description="Helical" evidence="1">
    <location>
        <begin position="263"/>
        <end position="288"/>
    </location>
</feature>
<feature type="transmembrane region" description="Helical" evidence="1">
    <location>
        <begin position="294"/>
        <end position="312"/>
    </location>
</feature>
<keyword evidence="1" id="KW-1133">Transmembrane helix</keyword>
<organism evidence="2 3">
    <name type="scientific">Thiohalorhabdus methylotrophus</name>
    <dbReference type="NCBI Taxonomy" id="3242694"/>
    <lineage>
        <taxon>Bacteria</taxon>
        <taxon>Pseudomonadati</taxon>
        <taxon>Pseudomonadota</taxon>
        <taxon>Gammaproteobacteria</taxon>
        <taxon>Thiohalorhabdales</taxon>
        <taxon>Thiohalorhabdaceae</taxon>
        <taxon>Thiohalorhabdus</taxon>
    </lineage>
</organism>